<dbReference type="InterPro" id="IPR036866">
    <property type="entry name" value="RibonucZ/Hydroxyglut_hydro"/>
</dbReference>
<sequence length="309" mass="33165">MPATPPSEMPGVTLLERGWLSSNSILLHGAGEGAVLIDAGHCVHAGQTVALVQHALQGEALRALVNTHLHSDHCGGNAAVQRHFGCTLHMPPGDWDAVQAWDESRLSYRATGQRCEPFVPDGRMRPGDSLRVAGRTWKALAAPGHDPHSLIFFDDQDGIVITADALWEHGFGIVFPELDGAAAFDEVAATLDLIESLGARRALPGHGAAFSDVQGALVRARQRLAAFRADPQRHARHAMKALISFHVMEVGHEPLHALQTWLLAAPLYGQVWERLGAPGGSLAAYGQTLVEDLCKAGVLQRREGEIFSA</sequence>
<dbReference type="Pfam" id="PF00753">
    <property type="entry name" value="Lactamase_B"/>
    <property type="match status" value="1"/>
</dbReference>
<dbReference type="PANTHER" id="PTHR23131:SF0">
    <property type="entry name" value="ENDORIBONUCLEASE LACTB2"/>
    <property type="match status" value="1"/>
</dbReference>
<keyword evidence="3" id="KW-1185">Reference proteome</keyword>
<proteinExistence type="predicted"/>
<dbReference type="InterPro" id="IPR001279">
    <property type="entry name" value="Metallo-B-lactamas"/>
</dbReference>
<dbReference type="Proteomes" id="UP000285575">
    <property type="component" value="Unassembled WGS sequence"/>
</dbReference>
<dbReference type="PANTHER" id="PTHR23131">
    <property type="entry name" value="ENDORIBONUCLEASE LACTB2"/>
    <property type="match status" value="1"/>
</dbReference>
<dbReference type="AlphaFoldDB" id="A0A437RD31"/>
<evidence type="ECO:0000313" key="2">
    <source>
        <dbReference type="EMBL" id="RVU44654.1"/>
    </source>
</evidence>
<evidence type="ECO:0000313" key="3">
    <source>
        <dbReference type="Proteomes" id="UP000285575"/>
    </source>
</evidence>
<evidence type="ECO:0000259" key="1">
    <source>
        <dbReference type="SMART" id="SM00849"/>
    </source>
</evidence>
<feature type="domain" description="Metallo-beta-lactamase" evidence="1">
    <location>
        <begin position="21"/>
        <end position="206"/>
    </location>
</feature>
<dbReference type="OrthoDB" id="2971563at2"/>
<gene>
    <name evidence="2" type="ORF">EOE66_18570</name>
</gene>
<dbReference type="RefSeq" id="WP_128230200.1">
    <property type="nucleotide sequence ID" value="NZ_SACR01000005.1"/>
</dbReference>
<dbReference type="EMBL" id="SACR01000005">
    <property type="protein sequence ID" value="RVU44654.1"/>
    <property type="molecule type" value="Genomic_DNA"/>
</dbReference>
<dbReference type="CDD" id="cd06262">
    <property type="entry name" value="metallo-hydrolase-like_MBL-fold"/>
    <property type="match status" value="1"/>
</dbReference>
<comment type="caution">
    <text evidence="2">The sequence shown here is derived from an EMBL/GenBank/DDBJ whole genome shotgun (WGS) entry which is preliminary data.</text>
</comment>
<dbReference type="Gene3D" id="3.60.15.10">
    <property type="entry name" value="Ribonuclease Z/Hydroxyacylglutathione hydrolase-like"/>
    <property type="match status" value="1"/>
</dbReference>
<keyword evidence="2" id="KW-0378">Hydrolase</keyword>
<accession>A0A437RD31</accession>
<dbReference type="GO" id="GO:0016787">
    <property type="term" value="F:hydrolase activity"/>
    <property type="evidence" value="ECO:0007669"/>
    <property type="project" value="UniProtKB-KW"/>
</dbReference>
<dbReference type="SMART" id="SM00849">
    <property type="entry name" value="Lactamase_B"/>
    <property type="match status" value="1"/>
</dbReference>
<name>A0A437RD31_9BURK</name>
<protein>
    <submittedName>
        <fullName evidence="2">MBL fold metallo-hydrolase</fullName>
    </submittedName>
</protein>
<dbReference type="SUPFAM" id="SSF56281">
    <property type="entry name" value="Metallo-hydrolase/oxidoreductase"/>
    <property type="match status" value="1"/>
</dbReference>
<organism evidence="2 3">
    <name type="scientific">Rubrivivax rivuli</name>
    <dbReference type="NCBI Taxonomy" id="1862385"/>
    <lineage>
        <taxon>Bacteria</taxon>
        <taxon>Pseudomonadati</taxon>
        <taxon>Pseudomonadota</taxon>
        <taxon>Betaproteobacteria</taxon>
        <taxon>Burkholderiales</taxon>
        <taxon>Sphaerotilaceae</taxon>
        <taxon>Rubrivivax</taxon>
    </lineage>
</organism>
<dbReference type="InterPro" id="IPR050662">
    <property type="entry name" value="Sec-metab_biosynth-thioest"/>
</dbReference>
<reference evidence="2 3" key="1">
    <citation type="submission" date="2019-01" db="EMBL/GenBank/DDBJ databases">
        <authorList>
            <person name="Chen W.-M."/>
        </authorList>
    </citation>
    <scope>NUCLEOTIDE SEQUENCE [LARGE SCALE GENOMIC DNA]</scope>
    <source>
        <strain evidence="2 3">KYPY4</strain>
    </source>
</reference>